<protein>
    <submittedName>
        <fullName evidence="1">Uncharacterized protein</fullName>
    </submittedName>
</protein>
<evidence type="ECO:0000313" key="1">
    <source>
        <dbReference type="EMBL" id="PPR94593.1"/>
    </source>
</evidence>
<dbReference type="EMBL" id="KZ666480">
    <property type="protein sequence ID" value="PPR94593.1"/>
    <property type="molecule type" value="Genomic_DNA"/>
</dbReference>
<sequence>MTSQVLSLTSDDQLLPVMLYLRLLLSGPCQNPYSGCSHWNQFQHPEGATIEVGPFGGATADGGVSKDVSSSYDECDDGIDLGTFLDKGKGLVDLNTSFDKGKGLVV</sequence>
<name>A0A2P5WU60_GOSBA</name>
<organism evidence="1 2">
    <name type="scientific">Gossypium barbadense</name>
    <name type="common">Sea Island cotton</name>
    <name type="synonym">Hibiscus barbadensis</name>
    <dbReference type="NCBI Taxonomy" id="3634"/>
    <lineage>
        <taxon>Eukaryota</taxon>
        <taxon>Viridiplantae</taxon>
        <taxon>Streptophyta</taxon>
        <taxon>Embryophyta</taxon>
        <taxon>Tracheophyta</taxon>
        <taxon>Spermatophyta</taxon>
        <taxon>Magnoliopsida</taxon>
        <taxon>eudicotyledons</taxon>
        <taxon>Gunneridae</taxon>
        <taxon>Pentapetalae</taxon>
        <taxon>rosids</taxon>
        <taxon>malvids</taxon>
        <taxon>Malvales</taxon>
        <taxon>Malvaceae</taxon>
        <taxon>Malvoideae</taxon>
        <taxon>Gossypium</taxon>
    </lineage>
</organism>
<accession>A0A2P5WU60</accession>
<reference evidence="1 2" key="1">
    <citation type="submission" date="2015-01" db="EMBL/GenBank/DDBJ databases">
        <title>Genome of allotetraploid Gossypium barbadense reveals genomic plasticity and fiber elongation in cotton evolution.</title>
        <authorList>
            <person name="Chen X."/>
            <person name="Liu X."/>
            <person name="Zhao B."/>
            <person name="Zheng H."/>
            <person name="Hu Y."/>
            <person name="Lu G."/>
            <person name="Yang C."/>
            <person name="Chen J."/>
            <person name="Shan C."/>
            <person name="Zhang L."/>
            <person name="Zhou Y."/>
            <person name="Wang L."/>
            <person name="Guo W."/>
            <person name="Bai Y."/>
            <person name="Ruan J."/>
            <person name="Shangguan X."/>
            <person name="Mao Y."/>
            <person name="Jiang J."/>
            <person name="Zhu Y."/>
            <person name="Lei J."/>
            <person name="Kang H."/>
            <person name="Chen S."/>
            <person name="He X."/>
            <person name="Wang R."/>
            <person name="Wang Y."/>
            <person name="Chen J."/>
            <person name="Wang L."/>
            <person name="Yu S."/>
            <person name="Wang B."/>
            <person name="Wei J."/>
            <person name="Song S."/>
            <person name="Lu X."/>
            <person name="Gao Z."/>
            <person name="Gu W."/>
            <person name="Deng X."/>
            <person name="Ma D."/>
            <person name="Wang S."/>
            <person name="Liang W."/>
            <person name="Fang L."/>
            <person name="Cai C."/>
            <person name="Zhu X."/>
            <person name="Zhou B."/>
            <person name="Zhang Y."/>
            <person name="Chen Z."/>
            <person name="Xu S."/>
            <person name="Zhu R."/>
            <person name="Wang S."/>
            <person name="Zhang T."/>
            <person name="Zhao G."/>
        </authorList>
    </citation>
    <scope>NUCLEOTIDE SEQUENCE [LARGE SCALE GENOMIC DNA]</scope>
    <source>
        <strain evidence="2">cv. Xinhai21</strain>
        <tissue evidence="1">Leaf</tissue>
    </source>
</reference>
<dbReference type="AlphaFoldDB" id="A0A2P5WU60"/>
<gene>
    <name evidence="1" type="ORF">GOBAR_AA26067</name>
</gene>
<proteinExistence type="predicted"/>
<dbReference type="Proteomes" id="UP000239757">
    <property type="component" value="Unassembled WGS sequence"/>
</dbReference>
<evidence type="ECO:0000313" key="2">
    <source>
        <dbReference type="Proteomes" id="UP000239757"/>
    </source>
</evidence>